<dbReference type="Proteomes" id="UP000000813">
    <property type="component" value="Chromosome circular"/>
</dbReference>
<dbReference type="OrthoDB" id="9936914at2"/>
<keyword evidence="2" id="KW-1185">Reference proteome</keyword>
<dbReference type="EnsemblBacteria" id="AAL42907">
    <property type="protein sequence ID" value="AAL42907"/>
    <property type="gene ID" value="Atu1911"/>
</dbReference>
<protein>
    <submittedName>
        <fullName evidence="1">Uncharacterized protein</fullName>
    </submittedName>
</protein>
<reference evidence="1 2" key="1">
    <citation type="journal article" date="2001" name="Science">
        <title>The genome of the natural genetic engineer Agrobacterium tumefaciens C58.</title>
        <authorList>
            <person name="Wood D.W."/>
            <person name="Setubal J.C."/>
            <person name="Kaul R."/>
            <person name="Monks D.E."/>
            <person name="Kitajima J.P."/>
            <person name="Okura V.K."/>
            <person name="Zhou Y."/>
            <person name="Chen L."/>
            <person name="Wood G.E."/>
            <person name="Almeida N.F.Jr."/>
            <person name="Woo L."/>
            <person name="Chen Y."/>
            <person name="Paulsen I.T."/>
            <person name="Eisen J.A."/>
            <person name="Karp P.D."/>
            <person name="Bovee D.Sr."/>
            <person name="Chapman P."/>
            <person name="Clendenning J."/>
            <person name="Deatherage G."/>
            <person name="Gillet W."/>
            <person name="Grant C."/>
            <person name="Kutyavin T."/>
            <person name="Levy R."/>
            <person name="Li M.J."/>
            <person name="McClelland E."/>
            <person name="Palmieri A."/>
            <person name="Raymond C."/>
            <person name="Rouse G."/>
            <person name="Saenphimmachak C."/>
            <person name="Wu Z."/>
            <person name="Romero P."/>
            <person name="Gordon D."/>
            <person name="Zhang S."/>
            <person name="Yoo H."/>
            <person name="Tao Y."/>
            <person name="Biddle P."/>
            <person name="Jung M."/>
            <person name="Krespan W."/>
            <person name="Perry M."/>
            <person name="Gordon-Kamm B."/>
            <person name="Liao L."/>
            <person name="Kim S."/>
            <person name="Hendrick C."/>
            <person name="Zhao Z.Y."/>
            <person name="Dolan M."/>
            <person name="Chumley F."/>
            <person name="Tingey S.V."/>
            <person name="Tomb J.F."/>
            <person name="Gordon M.P."/>
            <person name="Olson M.V."/>
            <person name="Nester E.W."/>
        </authorList>
    </citation>
    <scope>NUCLEOTIDE SEQUENCE [LARGE SCALE GENOMIC DNA]</scope>
    <source>
        <strain evidence="2">C58 / ATCC 33970</strain>
    </source>
</reference>
<dbReference type="KEGG" id="atu:Atu1911"/>
<evidence type="ECO:0000313" key="2">
    <source>
        <dbReference type="Proteomes" id="UP000000813"/>
    </source>
</evidence>
<dbReference type="BioCyc" id="AGRO:ATU1911-MONOMER"/>
<dbReference type="EMBL" id="AE007869">
    <property type="protein sequence ID" value="AAL42907.1"/>
    <property type="molecule type" value="Genomic_DNA"/>
</dbReference>
<reference evidence="1 2" key="2">
    <citation type="journal article" date="2001" name="Science">
        <title>Genome sequence of the plant pathogen and biotechnology agent Agrobacterium tumefaciens C58.</title>
        <authorList>
            <person name="Goodner B."/>
            <person name="Hinkle G."/>
            <person name="Gattung S."/>
            <person name="Miller N."/>
            <person name="Blanchard M."/>
            <person name="Qurollo B."/>
            <person name="Goldman B.S."/>
            <person name="Cao Y."/>
            <person name="Askenazi M."/>
            <person name="Halling C."/>
            <person name="Mullin L."/>
            <person name="Houmiel K."/>
            <person name="Gordon J."/>
            <person name="Vaudin M."/>
            <person name="Iartchouk O."/>
            <person name="Epp A."/>
            <person name="Liu F."/>
            <person name="Wollam C."/>
            <person name="Allinger M."/>
            <person name="Doughty D."/>
            <person name="Scott C."/>
            <person name="Lappas C."/>
            <person name="Markelz B."/>
            <person name="Flanagan C."/>
            <person name="Crowell C."/>
            <person name="Gurson J."/>
            <person name="Lomo C."/>
            <person name="Sear C."/>
            <person name="Strub G."/>
            <person name="Cielo C."/>
            <person name="Slater S."/>
        </authorList>
    </citation>
    <scope>NUCLEOTIDE SEQUENCE [LARGE SCALE GENOMIC DNA]</scope>
    <source>
        <strain evidence="2">C58 / ATCC 33970</strain>
    </source>
</reference>
<gene>
    <name evidence="1" type="ordered locus">Atu1911</name>
</gene>
<dbReference type="AlphaFoldDB" id="Q8UE50"/>
<accession>Q8UE50</accession>
<evidence type="ECO:0000313" key="1">
    <source>
        <dbReference type="EMBL" id="AAL42907.1"/>
    </source>
</evidence>
<name>Q8UE50_AGRFC</name>
<organism evidence="1 2">
    <name type="scientific">Agrobacterium fabrum (strain C58 / ATCC 33970)</name>
    <name type="common">Agrobacterium tumefaciens (strain C58)</name>
    <dbReference type="NCBI Taxonomy" id="176299"/>
    <lineage>
        <taxon>Bacteria</taxon>
        <taxon>Pseudomonadati</taxon>
        <taxon>Pseudomonadota</taxon>
        <taxon>Alphaproteobacteria</taxon>
        <taxon>Hyphomicrobiales</taxon>
        <taxon>Rhizobiaceae</taxon>
        <taxon>Rhizobium/Agrobacterium group</taxon>
        <taxon>Agrobacterium</taxon>
        <taxon>Agrobacterium tumefaciens complex</taxon>
    </lineage>
</organism>
<sequence>MPRKINRLQMLGTGPSMTAGRSSNFLLSTDAAGPGFCIRWTAKLAIRYFPQPIRFHLPHFFKICPVLPRLRPLKVQVLVWRMFPFRVVL</sequence>
<dbReference type="HOGENOM" id="CLU_2448093_0_0_5"/>
<dbReference type="PIR" id="AE2811">
    <property type="entry name" value="AE2811"/>
</dbReference>
<proteinExistence type="predicted"/>